<evidence type="ECO:0000313" key="2">
    <source>
        <dbReference type="Proteomes" id="UP000198510"/>
    </source>
</evidence>
<reference evidence="1 2" key="1">
    <citation type="submission" date="2016-10" db="EMBL/GenBank/DDBJ databases">
        <authorList>
            <person name="de Groot N.N."/>
        </authorList>
    </citation>
    <scope>NUCLEOTIDE SEQUENCE [LARGE SCALE GENOMIC DNA]</scope>
    <source>
        <strain evidence="1 2">DSM 25186</strain>
    </source>
</reference>
<keyword evidence="2" id="KW-1185">Reference proteome</keyword>
<gene>
    <name evidence="1" type="ORF">SAMN05421823_101667</name>
</gene>
<dbReference type="Proteomes" id="UP000198510">
    <property type="component" value="Unassembled WGS sequence"/>
</dbReference>
<proteinExistence type="predicted"/>
<dbReference type="EMBL" id="FNFO01000001">
    <property type="protein sequence ID" value="SDK01887.1"/>
    <property type="molecule type" value="Genomic_DNA"/>
</dbReference>
<accession>A0A1G8YGT8</accession>
<name>A0A1G8YGT8_9BACT</name>
<protein>
    <submittedName>
        <fullName evidence="1">Uncharacterized protein</fullName>
    </submittedName>
</protein>
<sequence length="63" mass="7129">MEKGGTSGARNRRRWFTKTYKGRAVQAREVWWKKRLRRKNGGGARLRNVVETSGVSLPLTVGG</sequence>
<organism evidence="1 2">
    <name type="scientific">Catalinimonas alkaloidigena</name>
    <dbReference type="NCBI Taxonomy" id="1075417"/>
    <lineage>
        <taxon>Bacteria</taxon>
        <taxon>Pseudomonadati</taxon>
        <taxon>Bacteroidota</taxon>
        <taxon>Cytophagia</taxon>
        <taxon>Cytophagales</taxon>
        <taxon>Catalimonadaceae</taxon>
        <taxon>Catalinimonas</taxon>
    </lineage>
</organism>
<dbReference type="AlphaFoldDB" id="A0A1G8YGT8"/>
<evidence type="ECO:0000313" key="1">
    <source>
        <dbReference type="EMBL" id="SDK01887.1"/>
    </source>
</evidence>